<keyword evidence="7" id="KW-0175">Coiled coil</keyword>
<evidence type="ECO:0000313" key="12">
    <source>
        <dbReference type="Proteomes" id="UP000245627"/>
    </source>
</evidence>
<dbReference type="SUPFAM" id="SSF82861">
    <property type="entry name" value="Mechanosensitive channel protein MscS (YggB), transmembrane region"/>
    <property type="match status" value="1"/>
</dbReference>
<evidence type="ECO:0000256" key="8">
    <source>
        <dbReference type="SAM" id="Phobius"/>
    </source>
</evidence>
<evidence type="ECO:0000259" key="10">
    <source>
        <dbReference type="Pfam" id="PF00924"/>
    </source>
</evidence>
<evidence type="ECO:0000256" key="7">
    <source>
        <dbReference type="SAM" id="Coils"/>
    </source>
</evidence>
<comment type="subcellular location">
    <subcellularLocation>
        <location evidence="1">Cell membrane</location>
        <topology evidence="1">Multi-pass membrane protein</topology>
    </subcellularLocation>
</comment>
<evidence type="ECO:0000313" key="11">
    <source>
        <dbReference type="EMBL" id="PVH25113.1"/>
    </source>
</evidence>
<feature type="transmembrane region" description="Helical" evidence="8">
    <location>
        <begin position="231"/>
        <end position="250"/>
    </location>
</feature>
<feature type="transmembrane region" description="Helical" evidence="8">
    <location>
        <begin position="271"/>
        <end position="288"/>
    </location>
</feature>
<dbReference type="PANTHER" id="PTHR30347:SF1">
    <property type="entry name" value="MECHANOSENSITIVE CHANNEL MSCK"/>
    <property type="match status" value="1"/>
</dbReference>
<dbReference type="PANTHER" id="PTHR30347">
    <property type="entry name" value="POTASSIUM CHANNEL RELATED"/>
    <property type="match status" value="1"/>
</dbReference>
<feature type="domain" description="Mechanosensitive ion channel MscS" evidence="10">
    <location>
        <begin position="591"/>
        <end position="657"/>
    </location>
</feature>
<dbReference type="InterPro" id="IPR006685">
    <property type="entry name" value="MscS_channel_2nd"/>
</dbReference>
<feature type="transmembrane region" description="Helical" evidence="8">
    <location>
        <begin position="387"/>
        <end position="407"/>
    </location>
</feature>
<dbReference type="Gene3D" id="1.10.287.1260">
    <property type="match status" value="1"/>
</dbReference>
<comment type="similarity">
    <text evidence="2">Belongs to the MscS (TC 1.A.23) family.</text>
</comment>
<dbReference type="Pfam" id="PF00924">
    <property type="entry name" value="MS_channel_2nd"/>
    <property type="match status" value="1"/>
</dbReference>
<dbReference type="Proteomes" id="UP000245627">
    <property type="component" value="Unassembled WGS sequence"/>
</dbReference>
<name>A0A2T8HI93_9SPHI</name>
<dbReference type="GO" id="GO:0008381">
    <property type="term" value="F:mechanosensitive monoatomic ion channel activity"/>
    <property type="evidence" value="ECO:0007669"/>
    <property type="project" value="UniProtKB-ARBA"/>
</dbReference>
<keyword evidence="3" id="KW-1003">Cell membrane</keyword>
<protein>
    <recommendedName>
        <fullName evidence="10">Mechanosensitive ion channel MscS domain-containing protein</fullName>
    </recommendedName>
</protein>
<feature type="transmembrane region" description="Helical" evidence="8">
    <location>
        <begin position="505"/>
        <end position="524"/>
    </location>
</feature>
<feature type="transmembrane region" description="Helical" evidence="8">
    <location>
        <begin position="464"/>
        <end position="485"/>
    </location>
</feature>
<comment type="caution">
    <text evidence="11">The sequence shown here is derived from an EMBL/GenBank/DDBJ whole genome shotgun (WGS) entry which is preliminary data.</text>
</comment>
<dbReference type="InterPro" id="IPR052702">
    <property type="entry name" value="MscS-like_channel"/>
</dbReference>
<dbReference type="InterPro" id="IPR010920">
    <property type="entry name" value="LSM_dom_sf"/>
</dbReference>
<reference evidence="11 12" key="1">
    <citation type="submission" date="2018-04" db="EMBL/GenBank/DDBJ databases">
        <title>Sphingobacterium cortibacter sp. nov.</title>
        <authorList>
            <person name="Li Y."/>
        </authorList>
    </citation>
    <scope>NUCLEOTIDE SEQUENCE [LARGE SCALE GENOMIC DNA]</scope>
    <source>
        <strain evidence="11 12">2c-3</strain>
    </source>
</reference>
<dbReference type="Gene3D" id="2.30.30.60">
    <property type="match status" value="1"/>
</dbReference>
<keyword evidence="9" id="KW-0732">Signal</keyword>
<sequence length="751" mass="85289">MTKKTYHAMHTWFLGILMWSALPLYAQQDSISDDSNSSDTTTIVRNDLIDTTQQASKEQPVVVDLKLNALQGRVVALTQEIDSAKADQDTLRNNVGVLDTVIQPSTVFLNEKVRDITVLKREISRYRQDLQLERQKQSTSANNDSNRVDGVLHELQLGIEDSLMRLDQRLDGLLANVVQIRENLTNPVLTDTLAQDSSYSATMEMPTRRRVMTSIRNNLDSDKPLEQFFDYAAWSSRLLLILLTLGYLYWTFRLGREEESTKQRWRLFKHFPLWIPLVKSLIFFLILLPLTAYVIPIFIIQMSYLIIFMLLYGLHYSQFSTVQRNAVHVVFGVFLLLIVANLIISEALWIRLIAGVLNVFGLIVTWRIGQPTKEGEPANHIRPVAKWAILLGFTVSIISNIFGYVYLARISSIAASVGLIQALALRAFGTMLLKDLDQHYNKVSRENLIRRFDLQRMLNSLNRLISLICLIIVAIVVVNNLNITARTANFLQGVLYKEHALGSITYNYANLLLAILVLWGSNWLQKNLKHLLNDPSSDELQMKRMTLFPLFRLILVVVSFFFAISILGLGLDKLTVIVGALTVGIGFGLQNIINNLVSGVILVFEKPFKIGDYIELADKKGQVLEIGIRSSVLLTDQGAKVIIPNADLFSGRLVNWTFSSTDIRVNLDLSITGSNNIEDVKERLRNRLKNDRFVDKSIPIKVYTKDIQPDTYKISIQVGVKNVRQIERFRSQFLEGIKEELHTLQVNIASV</sequence>
<dbReference type="SUPFAM" id="SSF50182">
    <property type="entry name" value="Sm-like ribonucleoproteins"/>
    <property type="match status" value="1"/>
</dbReference>
<gene>
    <name evidence="11" type="ORF">DC487_09280</name>
</gene>
<evidence type="ECO:0000256" key="2">
    <source>
        <dbReference type="ARBA" id="ARBA00008017"/>
    </source>
</evidence>
<dbReference type="InterPro" id="IPR011066">
    <property type="entry name" value="MscS_channel_C_sf"/>
</dbReference>
<feature type="transmembrane region" description="Helical" evidence="8">
    <location>
        <begin position="326"/>
        <end position="343"/>
    </location>
</feature>
<evidence type="ECO:0000256" key="4">
    <source>
        <dbReference type="ARBA" id="ARBA00022692"/>
    </source>
</evidence>
<keyword evidence="12" id="KW-1185">Reference proteome</keyword>
<feature type="transmembrane region" description="Helical" evidence="8">
    <location>
        <begin position="413"/>
        <end position="433"/>
    </location>
</feature>
<dbReference type="GO" id="GO:0005886">
    <property type="term" value="C:plasma membrane"/>
    <property type="evidence" value="ECO:0007669"/>
    <property type="project" value="UniProtKB-SubCell"/>
</dbReference>
<feature type="coiled-coil region" evidence="7">
    <location>
        <begin position="67"/>
        <end position="136"/>
    </location>
</feature>
<dbReference type="EMBL" id="QDKG01000003">
    <property type="protein sequence ID" value="PVH25113.1"/>
    <property type="molecule type" value="Genomic_DNA"/>
</dbReference>
<dbReference type="RefSeq" id="WP_116775702.1">
    <property type="nucleotide sequence ID" value="NZ_QDKG01000003.1"/>
</dbReference>
<keyword evidence="6 8" id="KW-0472">Membrane</keyword>
<feature type="signal peptide" evidence="9">
    <location>
        <begin position="1"/>
        <end position="26"/>
    </location>
</feature>
<keyword evidence="4 8" id="KW-0812">Transmembrane</keyword>
<organism evidence="11 12">
    <name type="scientific">Sphingobacterium corticibacter</name>
    <dbReference type="NCBI Taxonomy" id="2171749"/>
    <lineage>
        <taxon>Bacteria</taxon>
        <taxon>Pseudomonadati</taxon>
        <taxon>Bacteroidota</taxon>
        <taxon>Sphingobacteriia</taxon>
        <taxon>Sphingobacteriales</taxon>
        <taxon>Sphingobacteriaceae</taxon>
        <taxon>Sphingobacterium</taxon>
    </lineage>
</organism>
<feature type="transmembrane region" description="Helical" evidence="8">
    <location>
        <begin position="349"/>
        <end position="366"/>
    </location>
</feature>
<evidence type="ECO:0000256" key="1">
    <source>
        <dbReference type="ARBA" id="ARBA00004651"/>
    </source>
</evidence>
<proteinExistence type="inferred from homology"/>
<keyword evidence="5 8" id="KW-1133">Transmembrane helix</keyword>
<dbReference type="InterPro" id="IPR023408">
    <property type="entry name" value="MscS_beta-dom_sf"/>
</dbReference>
<dbReference type="AlphaFoldDB" id="A0A2T8HI93"/>
<dbReference type="OrthoDB" id="9809206at2"/>
<evidence type="ECO:0000256" key="6">
    <source>
        <dbReference type="ARBA" id="ARBA00023136"/>
    </source>
</evidence>
<evidence type="ECO:0000256" key="9">
    <source>
        <dbReference type="SAM" id="SignalP"/>
    </source>
</evidence>
<feature type="transmembrane region" description="Helical" evidence="8">
    <location>
        <begin position="545"/>
        <end position="571"/>
    </location>
</feature>
<accession>A0A2T8HI93</accession>
<feature type="chain" id="PRO_5015525393" description="Mechanosensitive ion channel MscS domain-containing protein" evidence="9">
    <location>
        <begin position="27"/>
        <end position="751"/>
    </location>
</feature>
<feature type="transmembrane region" description="Helical" evidence="8">
    <location>
        <begin position="577"/>
        <end position="604"/>
    </location>
</feature>
<dbReference type="InterPro" id="IPR011014">
    <property type="entry name" value="MscS_channel_TM-2"/>
</dbReference>
<evidence type="ECO:0000256" key="3">
    <source>
        <dbReference type="ARBA" id="ARBA00022475"/>
    </source>
</evidence>
<evidence type="ECO:0000256" key="5">
    <source>
        <dbReference type="ARBA" id="ARBA00022989"/>
    </source>
</evidence>
<dbReference type="SUPFAM" id="SSF82689">
    <property type="entry name" value="Mechanosensitive channel protein MscS (YggB), C-terminal domain"/>
    <property type="match status" value="1"/>
</dbReference>
<feature type="transmembrane region" description="Helical" evidence="8">
    <location>
        <begin position="294"/>
        <end position="314"/>
    </location>
</feature>